<feature type="compositionally biased region" description="Low complexity" evidence="1">
    <location>
        <begin position="546"/>
        <end position="558"/>
    </location>
</feature>
<accession>A0ABR6ZSC9</accession>
<evidence type="ECO:0000313" key="3">
    <source>
        <dbReference type="Proteomes" id="UP000650424"/>
    </source>
</evidence>
<feature type="region of interest" description="Disordered" evidence="1">
    <location>
        <begin position="535"/>
        <end position="558"/>
    </location>
</feature>
<evidence type="ECO:0000256" key="1">
    <source>
        <dbReference type="SAM" id="MobiDB-lite"/>
    </source>
</evidence>
<name>A0ABR6ZSC9_9BURK</name>
<proteinExistence type="predicted"/>
<dbReference type="EMBL" id="JACOGF010000007">
    <property type="protein sequence ID" value="MBC3918729.1"/>
    <property type="molecule type" value="Genomic_DNA"/>
</dbReference>
<reference evidence="2 3" key="1">
    <citation type="submission" date="2020-08" db="EMBL/GenBank/DDBJ databases">
        <title>Novel species isolated from subtropical streams in China.</title>
        <authorList>
            <person name="Lu H."/>
        </authorList>
    </citation>
    <scope>NUCLEOTIDE SEQUENCE [LARGE SCALE GENOMIC DNA]</scope>
    <source>
        <strain evidence="2 3">CY18W</strain>
    </source>
</reference>
<feature type="compositionally biased region" description="Polar residues" evidence="1">
    <location>
        <begin position="535"/>
        <end position="545"/>
    </location>
</feature>
<sequence>MIISPISSVTTPGLQVTAARGPDTVSALSLTSGIGADSSLLDTARNSNITVDVSRLGELLAYVSKLQNRQTSDGVNRTDTIQTEADLAKLTAIASSFVDAFNQLQASNSSLSENPLVPTSSDSLLQAINAGAQNADGTSLFEQLGGIGINLQNASQPDSNSLLTLDVASFQNVLAKDSSGTIALLAQALQVLGSAESTVITQNQEFASGNILSNTDNNSIENTATTNAANNSNNINANSDPNTDTTGTTATATGNVNTVTPAANAEALLQQTLADKALQAEIETARNSQAAVNADVSNTVTVNTVDDAAQAIPGIPASPETRAAGLPASNDATNTAQINTPTNAALTISTNGTNGTNATNARIDTVPDSVANTGTGIDLNVASNAQAIDAAATGNTLSITADTADTADTANTANTTLPQSLNIQTPAQTSVQTPLQSPSTEIVDTSTAVQANTVTENRLAANVTTPVTTPSSLLTESQLENKIAVNSIQSNENAASTTASGNTKTAPNNYSALAAVSQTLDTTLATINQTSTAASNITASNQSPPASLASTTTASTVTSNTSTQQTMSASNSAAVNANINATDIPHIQDGINPLISAAVAAYRVRDGIQANTTEKPRPAQTDTVTATEAITVVEPVTLDLHEHAQNQRHDAEADSAYHEAEELGEPDKLAEVAGNINVNA</sequence>
<protein>
    <submittedName>
        <fullName evidence="2">Uncharacterized protein</fullName>
    </submittedName>
</protein>
<evidence type="ECO:0000313" key="2">
    <source>
        <dbReference type="EMBL" id="MBC3918729.1"/>
    </source>
</evidence>
<feature type="region of interest" description="Disordered" evidence="1">
    <location>
        <begin position="410"/>
        <end position="438"/>
    </location>
</feature>
<comment type="caution">
    <text evidence="2">The sequence shown here is derived from an EMBL/GenBank/DDBJ whole genome shotgun (WGS) entry which is preliminary data.</text>
</comment>
<dbReference type="RefSeq" id="WP_186948000.1">
    <property type="nucleotide sequence ID" value="NZ_JACOGF010000007.1"/>
</dbReference>
<organism evidence="2 3">
    <name type="scientific">Undibacterium hunanense</name>
    <dbReference type="NCBI Taxonomy" id="2762292"/>
    <lineage>
        <taxon>Bacteria</taxon>
        <taxon>Pseudomonadati</taxon>
        <taxon>Pseudomonadota</taxon>
        <taxon>Betaproteobacteria</taxon>
        <taxon>Burkholderiales</taxon>
        <taxon>Oxalobacteraceae</taxon>
        <taxon>Undibacterium</taxon>
    </lineage>
</organism>
<keyword evidence="3" id="KW-1185">Reference proteome</keyword>
<feature type="region of interest" description="Disordered" evidence="1">
    <location>
        <begin position="226"/>
        <end position="252"/>
    </location>
</feature>
<dbReference type="Proteomes" id="UP000650424">
    <property type="component" value="Unassembled WGS sequence"/>
</dbReference>
<feature type="compositionally biased region" description="Polar residues" evidence="1">
    <location>
        <begin position="417"/>
        <end position="438"/>
    </location>
</feature>
<gene>
    <name evidence="2" type="ORF">H8L32_14640</name>
</gene>